<keyword evidence="1" id="KW-0472">Membrane</keyword>
<accession>A0A3B0ZZX6</accession>
<proteinExistence type="predicted"/>
<organism evidence="2">
    <name type="scientific">hydrothermal vent metagenome</name>
    <dbReference type="NCBI Taxonomy" id="652676"/>
    <lineage>
        <taxon>unclassified sequences</taxon>
        <taxon>metagenomes</taxon>
        <taxon>ecological metagenomes</taxon>
    </lineage>
</organism>
<gene>
    <name evidence="2" type="ORF">MNBD_GAMMA16-2228</name>
</gene>
<feature type="transmembrane region" description="Helical" evidence="1">
    <location>
        <begin position="66"/>
        <end position="85"/>
    </location>
</feature>
<dbReference type="EMBL" id="UOFO01000087">
    <property type="protein sequence ID" value="VAW86146.1"/>
    <property type="molecule type" value="Genomic_DNA"/>
</dbReference>
<reference evidence="2" key="1">
    <citation type="submission" date="2018-06" db="EMBL/GenBank/DDBJ databases">
        <authorList>
            <person name="Zhirakovskaya E."/>
        </authorList>
    </citation>
    <scope>NUCLEOTIDE SEQUENCE</scope>
</reference>
<dbReference type="AlphaFoldDB" id="A0A3B0ZZX6"/>
<evidence type="ECO:0000313" key="2">
    <source>
        <dbReference type="EMBL" id="VAW86146.1"/>
    </source>
</evidence>
<dbReference type="PROSITE" id="PS51257">
    <property type="entry name" value="PROKAR_LIPOPROTEIN"/>
    <property type="match status" value="1"/>
</dbReference>
<evidence type="ECO:0000256" key="1">
    <source>
        <dbReference type="SAM" id="Phobius"/>
    </source>
</evidence>
<keyword evidence="1" id="KW-0812">Transmembrane</keyword>
<feature type="transmembrane region" description="Helical" evidence="1">
    <location>
        <begin position="21"/>
        <end position="54"/>
    </location>
</feature>
<name>A0A3B0ZZX6_9ZZZZ</name>
<sequence length="94" mass="10939">MELKKINRKSGEYKSEYIFFYVFYIIFSCVLFSISEVVVINEVISITLVAILYALVNSEIFGRANIGFYGYQAIGIPIIIIFVYTQYHINEFVK</sequence>
<protein>
    <submittedName>
        <fullName evidence="2">Uncharacterized protein</fullName>
    </submittedName>
</protein>
<keyword evidence="1" id="KW-1133">Transmembrane helix</keyword>